<reference evidence="4 5" key="1">
    <citation type="submission" date="2020-05" db="EMBL/GenBank/DDBJ databases">
        <authorList>
            <person name="Casaregola S."/>
            <person name="Devillers H."/>
            <person name="Grondin C."/>
        </authorList>
    </citation>
    <scope>NUCLEOTIDE SEQUENCE [LARGE SCALE GENOMIC DNA]</scope>
    <source>
        <strain evidence="4 5">CLIB 1767</strain>
    </source>
</reference>
<keyword evidence="5" id="KW-1185">Reference proteome</keyword>
<dbReference type="OrthoDB" id="19091at2759"/>
<dbReference type="EMBL" id="CAEFZW010000009">
    <property type="protein sequence ID" value="CAB4256431.1"/>
    <property type="molecule type" value="Genomic_DNA"/>
</dbReference>
<gene>
    <name evidence="4" type="ORF">KABA2_09S04510</name>
</gene>
<dbReference type="GO" id="GO:0005829">
    <property type="term" value="C:cytosol"/>
    <property type="evidence" value="ECO:0007669"/>
    <property type="project" value="TreeGrafter"/>
</dbReference>
<dbReference type="Pfam" id="PF05254">
    <property type="entry name" value="UPF0203"/>
    <property type="match status" value="1"/>
</dbReference>
<dbReference type="GO" id="GO:0005634">
    <property type="term" value="C:nucleus"/>
    <property type="evidence" value="ECO:0007669"/>
    <property type="project" value="TreeGrafter"/>
</dbReference>
<dbReference type="PROSITE" id="PS51808">
    <property type="entry name" value="CHCH"/>
    <property type="match status" value="1"/>
</dbReference>
<dbReference type="GO" id="GO:0005758">
    <property type="term" value="C:mitochondrial intermembrane space"/>
    <property type="evidence" value="ECO:0007669"/>
    <property type="project" value="TreeGrafter"/>
</dbReference>
<dbReference type="RefSeq" id="XP_041408275.1">
    <property type="nucleotide sequence ID" value="XM_041552341.1"/>
</dbReference>
<keyword evidence="2" id="KW-1015">Disulfide bond</keyword>
<name>A0A8H2VJ91_9SACH</name>
<dbReference type="AlphaFoldDB" id="A0A8H2VJ91"/>
<dbReference type="PANTHER" id="PTHR46403:SF1">
    <property type="entry name" value="TP53-REGULATED INHIBITOR OF APOPTOSIS 1"/>
    <property type="match status" value="1"/>
</dbReference>
<proteinExistence type="inferred from homology"/>
<sequence>MGNSMSASFAPECTELKKTYDSCFNEWYSEKFLKGKSVENECTKEWYAYIGCVNENLKKKSIQSALDDARKEAPFESGGELVNANANANANKK</sequence>
<feature type="region of interest" description="Disordered" evidence="3">
    <location>
        <begin position="74"/>
        <end position="93"/>
    </location>
</feature>
<dbReference type="InterPro" id="IPR007918">
    <property type="entry name" value="MDM35_apoptosis"/>
</dbReference>
<evidence type="ECO:0000256" key="2">
    <source>
        <dbReference type="ARBA" id="ARBA00023157"/>
    </source>
</evidence>
<organism evidence="4 5">
    <name type="scientific">Maudiozyma barnettii</name>
    <dbReference type="NCBI Taxonomy" id="61262"/>
    <lineage>
        <taxon>Eukaryota</taxon>
        <taxon>Fungi</taxon>
        <taxon>Dikarya</taxon>
        <taxon>Ascomycota</taxon>
        <taxon>Saccharomycotina</taxon>
        <taxon>Saccharomycetes</taxon>
        <taxon>Saccharomycetales</taxon>
        <taxon>Saccharomycetaceae</taxon>
        <taxon>Maudiozyma</taxon>
    </lineage>
</organism>
<accession>A0A8H2VJ91</accession>
<protein>
    <submittedName>
        <fullName evidence="4">Similar to Saccharomyces cerevisiae YKL053C-A MDM35 Mitochondrial intermembrane space protein</fullName>
    </submittedName>
</protein>
<evidence type="ECO:0000256" key="1">
    <source>
        <dbReference type="ARBA" id="ARBA00006196"/>
    </source>
</evidence>
<evidence type="ECO:0000256" key="3">
    <source>
        <dbReference type="SAM" id="MobiDB-lite"/>
    </source>
</evidence>
<dbReference type="Proteomes" id="UP000644660">
    <property type="component" value="Unassembled WGS sequence"/>
</dbReference>
<dbReference type="PANTHER" id="PTHR46403">
    <property type="entry name" value="TP53-REGULATED INHIBITOR OF APOPTOSIS 1"/>
    <property type="match status" value="1"/>
</dbReference>
<evidence type="ECO:0000313" key="5">
    <source>
        <dbReference type="Proteomes" id="UP000644660"/>
    </source>
</evidence>
<dbReference type="GO" id="GO:0045332">
    <property type="term" value="P:phospholipid translocation"/>
    <property type="evidence" value="ECO:0007669"/>
    <property type="project" value="TreeGrafter"/>
</dbReference>
<dbReference type="GO" id="GO:1990050">
    <property type="term" value="F:phosphatidic acid transfer activity"/>
    <property type="evidence" value="ECO:0007669"/>
    <property type="project" value="TreeGrafter"/>
</dbReference>
<comment type="caution">
    <text evidence="4">The sequence shown here is derived from an EMBL/GenBank/DDBJ whole genome shotgun (WGS) entry which is preliminary data.</text>
</comment>
<comment type="similarity">
    <text evidence="1">Belongs to the TRIAP1/MDM35 family.</text>
</comment>
<dbReference type="GeneID" id="64859508"/>
<evidence type="ECO:0000313" key="4">
    <source>
        <dbReference type="EMBL" id="CAB4256431.1"/>
    </source>
</evidence>
<feature type="compositionally biased region" description="Low complexity" evidence="3">
    <location>
        <begin position="83"/>
        <end position="93"/>
    </location>
</feature>